<name>A0ABW4NCW2_9SPHN</name>
<keyword evidence="3" id="KW-1185">Reference proteome</keyword>
<dbReference type="Pfam" id="PF05359">
    <property type="entry name" value="DUF748"/>
    <property type="match status" value="1"/>
</dbReference>
<dbReference type="InterPro" id="IPR052894">
    <property type="entry name" value="AsmA-related"/>
</dbReference>
<organism evidence="2 3">
    <name type="scientific">Sphingomonas floccifaciens</name>
    <dbReference type="NCBI Taxonomy" id="1844115"/>
    <lineage>
        <taxon>Bacteria</taxon>
        <taxon>Pseudomonadati</taxon>
        <taxon>Pseudomonadota</taxon>
        <taxon>Alphaproteobacteria</taxon>
        <taxon>Sphingomonadales</taxon>
        <taxon>Sphingomonadaceae</taxon>
        <taxon>Sphingomonas</taxon>
    </lineage>
</organism>
<dbReference type="RefSeq" id="WP_380940337.1">
    <property type="nucleotide sequence ID" value="NZ_JBHUFC010000003.1"/>
</dbReference>
<evidence type="ECO:0000259" key="1">
    <source>
        <dbReference type="Pfam" id="PF05170"/>
    </source>
</evidence>
<dbReference type="Proteomes" id="UP001597283">
    <property type="component" value="Unassembled WGS sequence"/>
</dbReference>
<accession>A0ABW4NCW2</accession>
<gene>
    <name evidence="2" type="ORF">ACFSC3_10390</name>
</gene>
<evidence type="ECO:0000313" key="2">
    <source>
        <dbReference type="EMBL" id="MFD1787983.1"/>
    </source>
</evidence>
<reference evidence="3" key="1">
    <citation type="journal article" date="2019" name="Int. J. Syst. Evol. Microbiol.">
        <title>The Global Catalogue of Microorganisms (GCM) 10K type strain sequencing project: providing services to taxonomists for standard genome sequencing and annotation.</title>
        <authorList>
            <consortium name="The Broad Institute Genomics Platform"/>
            <consortium name="The Broad Institute Genome Sequencing Center for Infectious Disease"/>
            <person name="Wu L."/>
            <person name="Ma J."/>
        </authorList>
    </citation>
    <scope>NUCLEOTIDE SEQUENCE [LARGE SCALE GENOMIC DNA]</scope>
    <source>
        <strain evidence="3">Q85</strain>
    </source>
</reference>
<sequence length="616" mass="64492">MASNHRKWLRWAAILLVALVAVAVLVIAAFPVAPFRERAEATLSERFGRPVTIGALDRTPAFSFTPTIRIRDIRIPQPGWAGTGDLARIGTLDMRIRAFGLLRGRLDPKDVTASGVRLNLVRQADGRTNWDDPNSAESGTGHPLRLDGLTIRDAVVDYRDAKQDRRFTIAVTSDAKGFVARGQGNVRGAPVRVEASGPAITAAATPWPFRARIDGAQLSMTARGQMDAPLDTERMTIAVTAQADSLKRIDAVIEAGLFGTQPVRLTANVRHDGPKWQVDDLRGRIGRSDFAGRLGVDKTSGRTVLDGDIHATRLDFDDLADDAGLAKAAALTRAIGPRVVPNTRVDIGKIDKTDGRIAFRIDRILSRGSASPIGSAKGVLTLDRQLLTIDPLRVGLPRGVVAGTVKVDQRGGRADPTVTLALDLTGGSIAALAGGSDVTGRVDARVRLTGVGETIRAAVGRSSGAIGIVARDGALPAKVAAMLGFDAGRALTAGDDDRARLRCAVARLDMNGGRGRFAPLIVDTSASQTRGTGGIAFPAETIAATLTGAPKHGSLLRIPGSATASGTLSAPKVVVPPETKSVGNILKGLGRAITGRQGPTASDADCAALSRQAIGR</sequence>
<dbReference type="PANTHER" id="PTHR30441">
    <property type="entry name" value="DUF748 DOMAIN-CONTAINING PROTEIN"/>
    <property type="match status" value="1"/>
</dbReference>
<dbReference type="EMBL" id="JBHUFC010000003">
    <property type="protein sequence ID" value="MFD1787983.1"/>
    <property type="molecule type" value="Genomic_DNA"/>
</dbReference>
<dbReference type="InterPro" id="IPR007844">
    <property type="entry name" value="AsmA"/>
</dbReference>
<comment type="caution">
    <text evidence="2">The sequence shown here is derived from an EMBL/GenBank/DDBJ whole genome shotgun (WGS) entry which is preliminary data.</text>
</comment>
<proteinExistence type="predicted"/>
<protein>
    <submittedName>
        <fullName evidence="2">AsmA family protein</fullName>
    </submittedName>
</protein>
<dbReference type="PANTHER" id="PTHR30441:SF4">
    <property type="entry name" value="PROTEIN ASMA"/>
    <property type="match status" value="1"/>
</dbReference>
<dbReference type="Pfam" id="PF05170">
    <property type="entry name" value="AsmA"/>
    <property type="match status" value="1"/>
</dbReference>
<evidence type="ECO:0000313" key="3">
    <source>
        <dbReference type="Proteomes" id="UP001597283"/>
    </source>
</evidence>
<feature type="domain" description="AsmA" evidence="1">
    <location>
        <begin position="280"/>
        <end position="495"/>
    </location>
</feature>
<dbReference type="InterPro" id="IPR008023">
    <property type="entry name" value="DUF748"/>
</dbReference>